<feature type="binding site" evidence="5">
    <location>
        <position position="120"/>
    </location>
    <ligand>
        <name>substrate</name>
    </ligand>
</feature>
<dbReference type="EMBL" id="CP048877">
    <property type="protein sequence ID" value="QIJ71682.1"/>
    <property type="molecule type" value="Genomic_DNA"/>
</dbReference>
<protein>
    <recommendedName>
        <fullName evidence="5 6">2,3-bisphosphoglycerate-dependent phosphoglycerate mutase</fullName>
        <shortName evidence="5">BPG-dependent PGAM</shortName>
        <shortName evidence="5">PGAM</shortName>
        <shortName evidence="5">Phosphoglyceromutase</shortName>
        <shortName evidence="5">dPGM</shortName>
        <ecNumber evidence="5 6">5.4.2.11</ecNumber>
    </recommendedName>
</protein>
<feature type="binding site" evidence="5">
    <location>
        <begin position="21"/>
        <end position="22"/>
    </location>
    <ligand>
        <name>substrate</name>
    </ligand>
</feature>
<dbReference type="EC" id="5.4.2.11" evidence="5 6"/>
<evidence type="ECO:0000256" key="5">
    <source>
        <dbReference type="HAMAP-Rule" id="MF_01039"/>
    </source>
</evidence>
<dbReference type="PROSITE" id="PS00175">
    <property type="entry name" value="PG_MUTASE"/>
    <property type="match status" value="1"/>
</dbReference>
<feature type="binding site" evidence="5">
    <location>
        <begin position="109"/>
        <end position="112"/>
    </location>
    <ligand>
        <name>substrate</name>
    </ligand>
</feature>
<feature type="site" description="Transition state stabilizer" evidence="5">
    <location>
        <position position="179"/>
    </location>
</feature>
<keyword evidence="8" id="KW-1185">Reference proteome</keyword>
<keyword evidence="3 5" id="KW-0324">Glycolysis</keyword>
<dbReference type="InterPro" id="IPR001345">
    <property type="entry name" value="PG/BPGM_mutase_AS"/>
</dbReference>
<dbReference type="PANTHER" id="PTHR11931">
    <property type="entry name" value="PHOSPHOGLYCERATE MUTASE"/>
    <property type="match status" value="1"/>
</dbReference>
<feature type="binding site" evidence="5">
    <location>
        <position position="58"/>
    </location>
    <ligand>
        <name>substrate</name>
    </ligand>
</feature>
<comment type="pathway">
    <text evidence="5 6">Carbohydrate degradation; glycolysis; pyruvate from D-glyceraldehyde 3-phosphate: step 3/5.</text>
</comment>
<dbReference type="SUPFAM" id="SSF53254">
    <property type="entry name" value="Phosphoglycerate mutase-like"/>
    <property type="match status" value="1"/>
</dbReference>
<feature type="active site" description="Tele-phosphohistidine intermediate" evidence="5">
    <location>
        <position position="9"/>
    </location>
</feature>
<dbReference type="InterPro" id="IPR013078">
    <property type="entry name" value="His_Pase_superF_clade-1"/>
</dbReference>
<dbReference type="GO" id="GO:0006094">
    <property type="term" value="P:gluconeogenesis"/>
    <property type="evidence" value="ECO:0007669"/>
    <property type="project" value="UniProtKB-UniRule"/>
</dbReference>
<dbReference type="CDD" id="cd07067">
    <property type="entry name" value="HP_PGM_like"/>
    <property type="match status" value="1"/>
</dbReference>
<dbReference type="SMART" id="SM00855">
    <property type="entry name" value="PGAM"/>
    <property type="match status" value="1"/>
</dbReference>
<feature type="binding site" evidence="5">
    <location>
        <begin position="180"/>
        <end position="181"/>
    </location>
    <ligand>
        <name>substrate</name>
    </ligand>
</feature>
<feature type="binding site" evidence="5">
    <location>
        <begin position="8"/>
        <end position="15"/>
    </location>
    <ligand>
        <name>substrate</name>
    </ligand>
</feature>
<dbReference type="HAMAP" id="MF_01039">
    <property type="entry name" value="PGAM_GpmA"/>
    <property type="match status" value="1"/>
</dbReference>
<comment type="catalytic activity">
    <reaction evidence="5 6">
        <text>(2R)-2-phosphoglycerate = (2R)-3-phosphoglycerate</text>
        <dbReference type="Rhea" id="RHEA:15901"/>
        <dbReference type="ChEBI" id="CHEBI:58272"/>
        <dbReference type="ChEBI" id="CHEBI:58289"/>
        <dbReference type="EC" id="5.4.2.11"/>
    </reaction>
</comment>
<dbReference type="GO" id="GO:0004619">
    <property type="term" value="F:phosphoglycerate mutase activity"/>
    <property type="evidence" value="ECO:0007669"/>
    <property type="project" value="UniProtKB-UniRule"/>
</dbReference>
<feature type="active site" description="Proton donor/acceptor" evidence="5">
    <location>
        <position position="109"/>
    </location>
</feature>
<dbReference type="PIRSF" id="PIRSF000709">
    <property type="entry name" value="6PFK_2-Ptase"/>
    <property type="match status" value="1"/>
</dbReference>
<dbReference type="Proteomes" id="UP000502179">
    <property type="component" value="Chromosome"/>
</dbReference>
<dbReference type="Gene3D" id="3.40.50.1240">
    <property type="entry name" value="Phosphoglycerate mutase-like"/>
    <property type="match status" value="1"/>
</dbReference>
<keyword evidence="4 5" id="KW-0413">Isomerase</keyword>
<reference evidence="7 8" key="1">
    <citation type="submission" date="2020-02" db="EMBL/GenBank/DDBJ databases">
        <title>Genome analysis of Thermosulfuriphilus ammonigenes ST65T, an anaerobic thermophilic chemolithoautotrophic bacterium isolated from a deep-sea hydrothermal vent.</title>
        <authorList>
            <person name="Slobodkina G."/>
            <person name="Allioux M."/>
            <person name="Merkel A."/>
            <person name="Alain K."/>
            <person name="Jebbar M."/>
            <person name="Slobodkin A."/>
        </authorList>
    </citation>
    <scope>NUCLEOTIDE SEQUENCE [LARGE SCALE GENOMIC DNA]</scope>
    <source>
        <strain evidence="7 8">ST65</strain>
    </source>
</reference>
<accession>A0A6G7PVJ7</accession>
<comment type="similarity">
    <text evidence="1 5">Belongs to the phosphoglycerate mutase family. BPG-dependent PGAM subfamily.</text>
</comment>
<comment type="function">
    <text evidence="5 6">Catalyzes the interconversion of 2-phosphoglycerate and 3-phosphoglycerate.</text>
</comment>
<keyword evidence="2 5" id="KW-0312">Gluconeogenesis</keyword>
<evidence type="ECO:0000313" key="8">
    <source>
        <dbReference type="Proteomes" id="UP000502179"/>
    </source>
</evidence>
<dbReference type="KEGG" id="tav:G4V39_05085"/>
<feature type="binding site" evidence="5">
    <location>
        <begin position="136"/>
        <end position="137"/>
    </location>
    <ligand>
        <name>substrate</name>
    </ligand>
</feature>
<evidence type="ECO:0000256" key="1">
    <source>
        <dbReference type="ARBA" id="ARBA00006717"/>
    </source>
</evidence>
<evidence type="ECO:0000313" key="7">
    <source>
        <dbReference type="EMBL" id="QIJ71682.1"/>
    </source>
</evidence>
<dbReference type="Pfam" id="PF00300">
    <property type="entry name" value="His_Phos_1"/>
    <property type="match status" value="2"/>
</dbReference>
<dbReference type="InterPro" id="IPR029033">
    <property type="entry name" value="His_PPase_superfam"/>
</dbReference>
<dbReference type="NCBIfam" id="NF002217">
    <property type="entry name" value="PRK01112.1"/>
    <property type="match status" value="1"/>
</dbReference>
<evidence type="ECO:0000256" key="2">
    <source>
        <dbReference type="ARBA" id="ARBA00022432"/>
    </source>
</evidence>
<gene>
    <name evidence="5" type="primary">gpmA</name>
    <name evidence="7" type="ORF">G4V39_05085</name>
</gene>
<evidence type="ECO:0000256" key="3">
    <source>
        <dbReference type="ARBA" id="ARBA00023152"/>
    </source>
</evidence>
<proteinExistence type="inferred from homology"/>
<dbReference type="NCBIfam" id="TIGR01258">
    <property type="entry name" value="pgm_1"/>
    <property type="match status" value="1"/>
</dbReference>
<name>A0A6G7PVJ7_9BACT</name>
<evidence type="ECO:0000256" key="4">
    <source>
        <dbReference type="ARBA" id="ARBA00023235"/>
    </source>
</evidence>
<evidence type="ECO:0000256" key="6">
    <source>
        <dbReference type="RuleBase" id="RU004512"/>
    </source>
</evidence>
<dbReference type="AlphaFoldDB" id="A0A6G7PVJ7"/>
<dbReference type="GO" id="GO:0006096">
    <property type="term" value="P:glycolytic process"/>
    <property type="evidence" value="ECO:0007669"/>
    <property type="project" value="UniProtKB-UniRule"/>
</dbReference>
<dbReference type="RefSeq" id="WP_166031900.1">
    <property type="nucleotide sequence ID" value="NZ_CP048877.1"/>
</dbReference>
<dbReference type="UniPathway" id="UPA00109">
    <property type="reaction ID" value="UER00186"/>
</dbReference>
<organism evidence="7 8">
    <name type="scientific">Thermosulfuriphilus ammonigenes</name>
    <dbReference type="NCBI Taxonomy" id="1936021"/>
    <lineage>
        <taxon>Bacteria</taxon>
        <taxon>Pseudomonadati</taxon>
        <taxon>Thermodesulfobacteriota</taxon>
        <taxon>Thermodesulfobacteria</taxon>
        <taxon>Thermodesulfobacteriales</taxon>
        <taxon>Thermodesulfobacteriaceae</taxon>
        <taxon>Thermosulfuriphilus</taxon>
    </lineage>
</organism>
<dbReference type="InterPro" id="IPR005952">
    <property type="entry name" value="Phosphogly_mut1"/>
</dbReference>
<sequence length="227" mass="25177">MAKLVLIRHGESLWNKANRFTGWVDVPLSDRGREEARVAGRLIRNIPLHRAYTSLLIRAVETLLLVLAEAGGEKVPIIKHPSGRMKDWGKYQGEPSLELPIFQAWELNERYYGQLQGLNKAETAQKYGPEQVKLWRRSYDVAPPGGESLKDTAKRTIPFLKETILPVVVSGENVLVVAHGNSLRSIIMHLDGLSPEEVVALELATGVPIVYEIDAGGRVEAKEVLGS</sequence>